<gene>
    <name evidence="3" type="ORF">P4S50_15175</name>
</gene>
<keyword evidence="1" id="KW-0479">Metal-binding</keyword>
<name>A0ABY8ED60_9FIRM</name>
<dbReference type="EMBL" id="CP120733">
    <property type="protein sequence ID" value="WFD09719.1"/>
    <property type="molecule type" value="Genomic_DNA"/>
</dbReference>
<evidence type="ECO:0000313" key="3">
    <source>
        <dbReference type="EMBL" id="WFD09719.1"/>
    </source>
</evidence>
<organism evidence="3 4">
    <name type="scientific">Tepidibacter hydrothermalis</name>
    <dbReference type="NCBI Taxonomy" id="3036126"/>
    <lineage>
        <taxon>Bacteria</taxon>
        <taxon>Bacillati</taxon>
        <taxon>Bacillota</taxon>
        <taxon>Clostridia</taxon>
        <taxon>Peptostreptococcales</taxon>
        <taxon>Peptostreptococcaceae</taxon>
        <taxon>Tepidibacter</taxon>
    </lineage>
</organism>
<keyword evidence="4" id="KW-1185">Reference proteome</keyword>
<sequence length="565" mass="65818">MDSKYNFIGKFKNFIDSCDEVYLIDAANKGLYKRALKEIDKGIEVDVEFQDNKVICKLSDETTCELTDEILNYKCRCSSRSICKHVLISILYIKQNIDSIFGQEIVPEGNEDEQPKDFSWVLNYSIEDIKKEMSSKNFKDIIFRLNFGRDIEIKEENFLVVDFKDSNIRVRFTQNSSIDKSTCTCKKKEFCVHRAEAIICYKLYKNILDMNDINEAVDVKISKEALDEVKNLIEEITILGLAKIPESIINRIEATAVLCHSADLPRLEKLLRSLSSHLIKYFNKQASFSKRAVIKLMTRIYIIAQTILKCNSKALCQDLIGEHKTSYTEISLIELVGMGAKAWKSDSGYEGITYYFFNEKRKLWMTFTSMKPNYYEGSKIDIDYMYRSSCPWNLDALMKDVCRMKIKFNNCKINRNYRISSSSEISGDIIGKTDINKMDFKDKLYDDWELMIEKLKDGFKYKLIEKDENFNIVLVKISSWGKSDFDNINQIFRIPIHDKNNNEIFITVRFDHNTKSVIRKLEKLEKDDMLGNMILGKVYRIDSEYVVDPITMYNSNGDIVNLTLD</sequence>
<proteinExistence type="predicted"/>
<dbReference type="Proteomes" id="UP001222800">
    <property type="component" value="Chromosome"/>
</dbReference>
<evidence type="ECO:0000256" key="1">
    <source>
        <dbReference type="PROSITE-ProRule" id="PRU00325"/>
    </source>
</evidence>
<dbReference type="InterPro" id="IPR007527">
    <property type="entry name" value="Znf_SWIM"/>
</dbReference>
<evidence type="ECO:0000313" key="4">
    <source>
        <dbReference type="Proteomes" id="UP001222800"/>
    </source>
</evidence>
<evidence type="ECO:0000259" key="2">
    <source>
        <dbReference type="PROSITE" id="PS50966"/>
    </source>
</evidence>
<accession>A0ABY8ED60</accession>
<feature type="domain" description="SWIM-type" evidence="2">
    <location>
        <begin position="168"/>
        <end position="202"/>
    </location>
</feature>
<protein>
    <recommendedName>
        <fullName evidence="2">SWIM-type domain-containing protein</fullName>
    </recommendedName>
</protein>
<keyword evidence="1" id="KW-0862">Zinc</keyword>
<reference evidence="3 4" key="1">
    <citation type="submission" date="2023-03" db="EMBL/GenBank/DDBJ databases">
        <title>Complete genome sequence of Tepidibacter sp. SWIR-1, isolated from a deep-sea hydrothermal vent.</title>
        <authorList>
            <person name="Li X."/>
        </authorList>
    </citation>
    <scope>NUCLEOTIDE SEQUENCE [LARGE SCALE GENOMIC DNA]</scope>
    <source>
        <strain evidence="3 4">SWIR-1</strain>
    </source>
</reference>
<dbReference type="RefSeq" id="WP_277731657.1">
    <property type="nucleotide sequence ID" value="NZ_CP120733.1"/>
</dbReference>
<dbReference type="PROSITE" id="PS50966">
    <property type="entry name" value="ZF_SWIM"/>
    <property type="match status" value="1"/>
</dbReference>
<keyword evidence="1" id="KW-0863">Zinc-finger</keyword>